<dbReference type="InterPro" id="IPR003111">
    <property type="entry name" value="Lon_prtase_N"/>
</dbReference>
<dbReference type="EC" id="3.4.21.53" evidence="2"/>
<accession>A0A336N6R6</accession>
<dbReference type="PROSITE" id="PS51787">
    <property type="entry name" value="LON_N"/>
    <property type="match status" value="1"/>
</dbReference>
<reference evidence="2 3" key="1">
    <citation type="submission" date="2018-06" db="EMBL/GenBank/DDBJ databases">
        <authorList>
            <consortium name="Pathogen Informatics"/>
            <person name="Doyle S."/>
        </authorList>
    </citation>
    <scope>NUCLEOTIDE SEQUENCE [LARGE SCALE GENOMIC DNA]</scope>
    <source>
        <strain evidence="2 3">NCTC5908</strain>
    </source>
</reference>
<evidence type="ECO:0000259" key="1">
    <source>
        <dbReference type="PROSITE" id="PS51787"/>
    </source>
</evidence>
<name>A0A336N6R6_AGGAP</name>
<protein>
    <submittedName>
        <fullName evidence="2">Lon protease</fullName>
        <ecNumber evidence="2">3.4.21.53</ecNumber>
    </submittedName>
</protein>
<feature type="domain" description="Lon N-terminal" evidence="1">
    <location>
        <begin position="1"/>
        <end position="112"/>
    </location>
</feature>
<dbReference type="EMBL" id="UFSP01000003">
    <property type="protein sequence ID" value="SSZ30065.1"/>
    <property type="molecule type" value="Genomic_DNA"/>
</dbReference>
<organism evidence="2 3">
    <name type="scientific">Aggregatibacter aphrophilus</name>
    <name type="common">Haemophilus aphrophilus</name>
    <dbReference type="NCBI Taxonomy" id="732"/>
    <lineage>
        <taxon>Bacteria</taxon>
        <taxon>Pseudomonadati</taxon>
        <taxon>Pseudomonadota</taxon>
        <taxon>Gammaproteobacteria</taxon>
        <taxon>Pasteurellales</taxon>
        <taxon>Pasteurellaceae</taxon>
        <taxon>Aggregatibacter</taxon>
    </lineage>
</organism>
<dbReference type="Proteomes" id="UP000253728">
    <property type="component" value="Unassembled WGS sequence"/>
</dbReference>
<keyword evidence="2" id="KW-0378">Hydrolase</keyword>
<gene>
    <name evidence="2" type="primary">lon_2</name>
    <name evidence="2" type="ORF">NCTC5908_01884</name>
</gene>
<dbReference type="InterPro" id="IPR046336">
    <property type="entry name" value="Lon_prtase_N_sf"/>
</dbReference>
<evidence type="ECO:0000313" key="2">
    <source>
        <dbReference type="EMBL" id="SSZ30065.1"/>
    </source>
</evidence>
<keyword evidence="2" id="KW-0645">Protease</keyword>
<dbReference type="GO" id="GO:0004252">
    <property type="term" value="F:serine-type endopeptidase activity"/>
    <property type="evidence" value="ECO:0007669"/>
    <property type="project" value="UniProtKB-EC"/>
</dbReference>
<dbReference type="SUPFAM" id="SSF88697">
    <property type="entry name" value="PUA domain-like"/>
    <property type="match status" value="1"/>
</dbReference>
<dbReference type="InterPro" id="IPR015947">
    <property type="entry name" value="PUA-like_sf"/>
</dbReference>
<evidence type="ECO:0000313" key="3">
    <source>
        <dbReference type="Proteomes" id="UP000253728"/>
    </source>
</evidence>
<proteinExistence type="predicted"/>
<dbReference type="Gene3D" id="2.30.130.40">
    <property type="entry name" value="LON domain-like"/>
    <property type="match status" value="1"/>
</dbReference>
<dbReference type="Pfam" id="PF02190">
    <property type="entry name" value="LON_substr_bdg"/>
    <property type="match status" value="1"/>
</dbReference>
<dbReference type="AlphaFoldDB" id="A0A336N6R6"/>
<sequence>MSQKQADLEEPSIDDLYDVGTIANIIQLLKLPDGTVKVLVEGQQRAKIRKIEDTGEYLWAVAEPLLTTLGNEKELQVAHKAVLNEFQSYINLNKKYSPTFSLPYNKSIIWNS</sequence>
<dbReference type="GO" id="GO:0006508">
    <property type="term" value="P:proteolysis"/>
    <property type="evidence" value="ECO:0007669"/>
    <property type="project" value="UniProtKB-KW"/>
</dbReference>